<evidence type="ECO:0000256" key="2">
    <source>
        <dbReference type="ARBA" id="ARBA00023125"/>
    </source>
</evidence>
<dbReference type="RefSeq" id="WP_377131141.1">
    <property type="nucleotide sequence ID" value="NZ_JBHSFI010000001.1"/>
</dbReference>
<keyword evidence="8" id="KW-1185">Reference proteome</keyword>
<dbReference type="Pfam" id="PF08534">
    <property type="entry name" value="Redoxin"/>
    <property type="match status" value="1"/>
</dbReference>
<keyword evidence="1" id="KW-0805">Transcription regulation</keyword>
<protein>
    <submittedName>
        <fullName evidence="7">Winged helix-turn-helix transcriptional regulator</fullName>
    </submittedName>
</protein>
<dbReference type="InterPro" id="IPR036390">
    <property type="entry name" value="WH_DNA-bd_sf"/>
</dbReference>
<dbReference type="Pfam" id="PF01638">
    <property type="entry name" value="HxlR"/>
    <property type="match status" value="1"/>
</dbReference>
<dbReference type="PANTHER" id="PTHR33204">
    <property type="entry name" value="TRANSCRIPTIONAL REGULATOR, MARR FAMILY"/>
    <property type="match status" value="1"/>
</dbReference>
<dbReference type="PROSITE" id="PS51352">
    <property type="entry name" value="THIOREDOXIN_2"/>
    <property type="match status" value="1"/>
</dbReference>
<evidence type="ECO:0000313" key="8">
    <source>
        <dbReference type="Proteomes" id="UP001596011"/>
    </source>
</evidence>
<feature type="domain" description="HTH hxlR-type" evidence="5">
    <location>
        <begin position="11"/>
        <end position="108"/>
    </location>
</feature>
<dbReference type="PROSITE" id="PS51118">
    <property type="entry name" value="HTH_HXLR"/>
    <property type="match status" value="1"/>
</dbReference>
<dbReference type="InterPro" id="IPR013740">
    <property type="entry name" value="Redoxin"/>
</dbReference>
<feature type="region of interest" description="Disordered" evidence="4">
    <location>
        <begin position="284"/>
        <end position="313"/>
    </location>
</feature>
<dbReference type="Proteomes" id="UP001596011">
    <property type="component" value="Unassembled WGS sequence"/>
</dbReference>
<name>A0ABV9H9M0_9MICO</name>
<reference evidence="8" key="1">
    <citation type="journal article" date="2019" name="Int. J. Syst. Evol. Microbiol.">
        <title>The Global Catalogue of Microorganisms (GCM) 10K type strain sequencing project: providing services to taxonomists for standard genome sequencing and annotation.</title>
        <authorList>
            <consortium name="The Broad Institute Genomics Platform"/>
            <consortium name="The Broad Institute Genome Sequencing Center for Infectious Disease"/>
            <person name="Wu L."/>
            <person name="Ma J."/>
        </authorList>
    </citation>
    <scope>NUCLEOTIDE SEQUENCE [LARGE SCALE GENOMIC DNA]</scope>
    <source>
        <strain evidence="8">CCUG 42722</strain>
    </source>
</reference>
<dbReference type="InterPro" id="IPR002577">
    <property type="entry name" value="HTH_HxlR"/>
</dbReference>
<dbReference type="InterPro" id="IPR036388">
    <property type="entry name" value="WH-like_DNA-bd_sf"/>
</dbReference>
<evidence type="ECO:0000313" key="7">
    <source>
        <dbReference type="EMBL" id="MFC4626737.1"/>
    </source>
</evidence>
<dbReference type="EMBL" id="JBHSFI010000001">
    <property type="protein sequence ID" value="MFC4626737.1"/>
    <property type="molecule type" value="Genomic_DNA"/>
</dbReference>
<feature type="domain" description="Thioredoxin" evidence="6">
    <location>
        <begin position="124"/>
        <end position="290"/>
    </location>
</feature>
<gene>
    <name evidence="7" type="ORF">ACFO6V_00740</name>
</gene>
<evidence type="ECO:0000259" key="6">
    <source>
        <dbReference type="PROSITE" id="PS51352"/>
    </source>
</evidence>
<evidence type="ECO:0000256" key="1">
    <source>
        <dbReference type="ARBA" id="ARBA00023015"/>
    </source>
</evidence>
<dbReference type="SUPFAM" id="SSF52833">
    <property type="entry name" value="Thioredoxin-like"/>
    <property type="match status" value="1"/>
</dbReference>
<dbReference type="SUPFAM" id="SSF46785">
    <property type="entry name" value="Winged helix' DNA-binding domain"/>
    <property type="match status" value="1"/>
</dbReference>
<evidence type="ECO:0000259" key="5">
    <source>
        <dbReference type="PROSITE" id="PS51118"/>
    </source>
</evidence>
<evidence type="ECO:0000256" key="4">
    <source>
        <dbReference type="SAM" id="MobiDB-lite"/>
    </source>
</evidence>
<keyword evidence="2" id="KW-0238">DNA-binding</keyword>
<dbReference type="Gene3D" id="3.40.30.10">
    <property type="entry name" value="Glutaredoxin"/>
    <property type="match status" value="1"/>
</dbReference>
<dbReference type="InterPro" id="IPR036249">
    <property type="entry name" value="Thioredoxin-like_sf"/>
</dbReference>
<organism evidence="7 8">
    <name type="scientific">Promicromonospora alba</name>
    <dbReference type="NCBI Taxonomy" id="1616110"/>
    <lineage>
        <taxon>Bacteria</taxon>
        <taxon>Bacillati</taxon>
        <taxon>Actinomycetota</taxon>
        <taxon>Actinomycetes</taxon>
        <taxon>Micrococcales</taxon>
        <taxon>Promicromonosporaceae</taxon>
        <taxon>Promicromonospora</taxon>
    </lineage>
</organism>
<evidence type="ECO:0000256" key="3">
    <source>
        <dbReference type="ARBA" id="ARBA00023163"/>
    </source>
</evidence>
<dbReference type="Gene3D" id="1.10.10.10">
    <property type="entry name" value="Winged helix-like DNA-binding domain superfamily/Winged helix DNA-binding domain"/>
    <property type="match status" value="1"/>
</dbReference>
<dbReference type="PANTHER" id="PTHR33204:SF18">
    <property type="entry name" value="TRANSCRIPTIONAL REGULATORY PROTEIN"/>
    <property type="match status" value="1"/>
</dbReference>
<accession>A0ABV9H9M0</accession>
<dbReference type="InterPro" id="IPR013766">
    <property type="entry name" value="Thioredoxin_domain"/>
</dbReference>
<proteinExistence type="predicted"/>
<dbReference type="CDD" id="cd03017">
    <property type="entry name" value="PRX_BCP"/>
    <property type="match status" value="1"/>
</dbReference>
<comment type="caution">
    <text evidence="7">The sequence shown here is derived from an EMBL/GenBank/DDBJ whole genome shotgun (WGS) entry which is preliminary data.</text>
</comment>
<sequence length="313" mass="33417">MRKEDLADADCGIAQSLGVVGDWQSLLIVREAAAGVSRFEAFTHELGLSRRALTERLGRLVEDGVLERLQYSEHPPRFDYRLTRRGEGLLPVLVALQEWGTRFVMGDGAVSGAVSDAESGRVHGLLDTRVPDVALTAHDGSTVTLADADRWTVLFFFPGAYAPETNGYPDGWGDIPGTRGCTLECRTYARHSAALADAGARVLGVSTQRPDQLAAFAAHAQLPYLLASDQDGLAASALRLPVFRAGGADRLKRTTLLIAPDGTVRDVQAPVTDPAGSVEEMLAAVRSHEPGRSGRSTRAGRRTRAAPAPSPGR</sequence>
<keyword evidence="3" id="KW-0804">Transcription</keyword>